<keyword evidence="4" id="KW-1185">Reference proteome</keyword>
<reference evidence="4" key="2">
    <citation type="submission" date="2021-04" db="EMBL/GenBank/DDBJ databases">
        <title>Taxonomy of Flavobacteriaceae bacterium ZY171143.</title>
        <authorList>
            <person name="Li F."/>
        </authorList>
    </citation>
    <scope>NUCLEOTIDE SEQUENCE [LARGE SCALE GENOMIC DNA]</scope>
    <source>
        <strain evidence="4">ZY171143</strain>
    </source>
</reference>
<accession>A0ABX7XFV7</accession>
<evidence type="ECO:0000259" key="1">
    <source>
        <dbReference type="Pfam" id="PF00899"/>
    </source>
</evidence>
<evidence type="ECO:0000313" key="3">
    <source>
        <dbReference type="EMBL" id="QTV06743.1"/>
    </source>
</evidence>
<reference evidence="3 4" key="1">
    <citation type="journal article" date="2021" name="Int. J. Syst. Evol. Microbiol.">
        <title>Faecalibacter bovis sp. nov., isolated from cow faeces.</title>
        <authorList>
            <person name="Li F."/>
            <person name="Zhao W."/>
            <person name="Hong Q."/>
            <person name="Shao Q."/>
            <person name="Song J."/>
            <person name="Yang S."/>
        </authorList>
    </citation>
    <scope>NUCLEOTIDE SEQUENCE [LARGE SCALE GENOMIC DNA]</scope>
    <source>
        <strain evidence="3 4">ZY171143</strain>
    </source>
</reference>
<organism evidence="3 4">
    <name type="scientific">Faecalibacter bovis</name>
    <dbReference type="NCBI Taxonomy" id="2898187"/>
    <lineage>
        <taxon>Bacteria</taxon>
        <taxon>Pseudomonadati</taxon>
        <taxon>Bacteroidota</taxon>
        <taxon>Flavobacteriia</taxon>
        <taxon>Flavobacteriales</taxon>
        <taxon>Weeksellaceae</taxon>
        <taxon>Faecalibacter</taxon>
    </lineage>
</organism>
<dbReference type="InterPro" id="IPR000594">
    <property type="entry name" value="ThiF_NAD_FAD-bd"/>
</dbReference>
<gene>
    <name evidence="3" type="ORF">J9309_05360</name>
</gene>
<keyword evidence="3" id="KW-0808">Transferase</keyword>
<feature type="domain" description="DUF6791" evidence="2">
    <location>
        <begin position="11"/>
        <end position="162"/>
    </location>
</feature>
<dbReference type="Pfam" id="PF20590">
    <property type="entry name" value="DUF6791"/>
    <property type="match status" value="1"/>
</dbReference>
<proteinExistence type="predicted"/>
<evidence type="ECO:0000313" key="4">
    <source>
        <dbReference type="Proteomes" id="UP000672011"/>
    </source>
</evidence>
<dbReference type="Proteomes" id="UP000672011">
    <property type="component" value="Chromosome"/>
</dbReference>
<dbReference type="Gene3D" id="3.40.50.720">
    <property type="entry name" value="NAD(P)-binding Rossmann-like Domain"/>
    <property type="match status" value="1"/>
</dbReference>
<sequence>MLQQLINRNMDIERLATEGYSVNFIDGHLVLEHIPYVNQDKQIKWGALVAPLNLKDDYTLDPPTDHVINFMGEFPCDNEGNRINGILLGENIDLSSNLKTNYSFSNKPPEGFTNYYDKFIHYTKIISQYAQEIDAKCKPNLGKPFKLFEKSSAINNLKYYDTNSLRARIYKLNERFNEMRIGIVGLGGSGSYILDFIAKTNVSEIHLYDDDIFCSHNSFRAPGAPEVELLHSQTLKIDYLESVYSRMHQGIKKHPTKINSVNIHELKNLDFVFLSIDTIPVRQNIIEYLKTNQIPFIDVGIGINQQGEQLSVMARVSLNQGNDPNNTIENPEHDLNEIYKSNIQIAEINALNACLAVIKWKQFYGFYTNSQGNYVTNSFCGEPFKIMNDE</sequence>
<dbReference type="Pfam" id="PF00899">
    <property type="entry name" value="ThiF"/>
    <property type="match status" value="1"/>
</dbReference>
<dbReference type="NCBIfam" id="NF004804">
    <property type="entry name" value="PRK06153.1-3"/>
    <property type="match status" value="1"/>
</dbReference>
<dbReference type="SUPFAM" id="SSF69572">
    <property type="entry name" value="Activating enzymes of the ubiquitin-like proteins"/>
    <property type="match status" value="1"/>
</dbReference>
<dbReference type="CDD" id="cd01483">
    <property type="entry name" value="E1_enzyme_family"/>
    <property type="match status" value="1"/>
</dbReference>
<dbReference type="InterPro" id="IPR035985">
    <property type="entry name" value="Ubiquitin-activating_enz"/>
</dbReference>
<keyword evidence="3" id="KW-0548">Nucleotidyltransferase</keyword>
<protein>
    <submittedName>
        <fullName evidence="3">ThiF family adenylyltransferase</fullName>
    </submittedName>
</protein>
<name>A0ABX7XFV7_9FLAO</name>
<evidence type="ECO:0000259" key="2">
    <source>
        <dbReference type="Pfam" id="PF20590"/>
    </source>
</evidence>
<dbReference type="NCBIfam" id="NF004805">
    <property type="entry name" value="PRK06153.1-4"/>
    <property type="match status" value="1"/>
</dbReference>
<dbReference type="GO" id="GO:0016779">
    <property type="term" value="F:nucleotidyltransferase activity"/>
    <property type="evidence" value="ECO:0007669"/>
    <property type="project" value="UniProtKB-KW"/>
</dbReference>
<dbReference type="InterPro" id="IPR046741">
    <property type="entry name" value="DUF6791"/>
</dbReference>
<dbReference type="EMBL" id="CP072842">
    <property type="protein sequence ID" value="QTV06743.1"/>
    <property type="molecule type" value="Genomic_DNA"/>
</dbReference>
<dbReference type="RefSeq" id="WP_230477503.1">
    <property type="nucleotide sequence ID" value="NZ_CP072842.1"/>
</dbReference>
<feature type="domain" description="THIF-type NAD/FAD binding fold" evidence="1">
    <location>
        <begin position="173"/>
        <end position="301"/>
    </location>
</feature>